<keyword evidence="1" id="KW-0812">Transmembrane</keyword>
<evidence type="ECO:0000256" key="1">
    <source>
        <dbReference type="SAM" id="Phobius"/>
    </source>
</evidence>
<dbReference type="InterPro" id="IPR007820">
    <property type="entry name" value="AbrB_fam"/>
</dbReference>
<comment type="caution">
    <text evidence="2">The sequence shown here is derived from an EMBL/GenBank/DDBJ whole genome shotgun (WGS) entry which is preliminary data.</text>
</comment>
<dbReference type="PANTHER" id="PTHR38457">
    <property type="entry name" value="REGULATOR ABRB-RELATED"/>
    <property type="match status" value="1"/>
</dbReference>
<dbReference type="GO" id="GO:0010468">
    <property type="term" value="P:regulation of gene expression"/>
    <property type="evidence" value="ECO:0007669"/>
    <property type="project" value="InterPro"/>
</dbReference>
<dbReference type="AlphaFoldDB" id="A0A7C9MPD2"/>
<name>A0A7C9MPD2_9BACT</name>
<feature type="transmembrane region" description="Helical" evidence="1">
    <location>
        <begin position="296"/>
        <end position="314"/>
    </location>
</feature>
<sequence>MALALPAALLLGPMLAGIALALGGGTIRLGRVPYILAQAVVGCLIARAATPDVLPALARHWHLFSAVILAGIAASAAIGWQLSRLGIMPGTTGIWGTSPGGAAAMVVMADAWGADARLVAFMQYLRVLCVALAATLVARFAAPAAAVAQVQAAVVWFPGPTAGWAAAAGLILLGAVVGLGTRLSAGAMLAPMLAGAFLRLSGTVEIDLPPWLLAVSYAGIGWRVGLGFTRSVAAYAARTLPAILAAIGALIAFCGGLSWLLARATGMDALTAYLAASPGGMDSVAVIAAASPGVDFAFVMTMQTLRFFLVVLLAPPMARFLAGRAAKHSGPGRDSGTP</sequence>
<feature type="transmembrane region" description="Helical" evidence="1">
    <location>
        <begin position="197"/>
        <end position="220"/>
    </location>
</feature>
<dbReference type="InterPro" id="IPR017516">
    <property type="entry name" value="AbrB_dup"/>
</dbReference>
<feature type="transmembrane region" description="Helical" evidence="1">
    <location>
        <begin position="240"/>
        <end position="262"/>
    </location>
</feature>
<dbReference type="Proteomes" id="UP000482487">
    <property type="component" value="Unassembled WGS sequence"/>
</dbReference>
<keyword evidence="1" id="KW-1133">Transmembrane helix</keyword>
<feature type="transmembrane region" description="Helical" evidence="1">
    <location>
        <begin position="94"/>
        <end position="112"/>
    </location>
</feature>
<dbReference type="Pfam" id="PF05145">
    <property type="entry name" value="AbrB"/>
    <property type="match status" value="1"/>
</dbReference>
<dbReference type="GO" id="GO:0016020">
    <property type="term" value="C:membrane"/>
    <property type="evidence" value="ECO:0007669"/>
    <property type="project" value="InterPro"/>
</dbReference>
<keyword evidence="1" id="KW-0472">Membrane</keyword>
<evidence type="ECO:0000313" key="3">
    <source>
        <dbReference type="Proteomes" id="UP000482487"/>
    </source>
</evidence>
<dbReference type="NCBIfam" id="TIGR03082">
    <property type="entry name" value="Gneg_AbrB_dup"/>
    <property type="match status" value="2"/>
</dbReference>
<feature type="transmembrane region" description="Helical" evidence="1">
    <location>
        <begin position="61"/>
        <end position="82"/>
    </location>
</feature>
<dbReference type="EMBL" id="WVUD01000017">
    <property type="protein sequence ID" value="MYL83592.1"/>
    <property type="molecule type" value="Genomic_DNA"/>
</dbReference>
<organism evidence="2 3">
    <name type="scientific">Solidesulfovibrio aerotolerans</name>
    <dbReference type="NCBI Taxonomy" id="295255"/>
    <lineage>
        <taxon>Bacteria</taxon>
        <taxon>Pseudomonadati</taxon>
        <taxon>Thermodesulfobacteriota</taxon>
        <taxon>Desulfovibrionia</taxon>
        <taxon>Desulfovibrionales</taxon>
        <taxon>Desulfovibrionaceae</taxon>
        <taxon>Solidesulfovibrio</taxon>
    </lineage>
</organism>
<protein>
    <submittedName>
        <fullName evidence="2">AbrB family transcriptional regulator</fullName>
    </submittedName>
</protein>
<proteinExistence type="predicted"/>
<feature type="transmembrane region" description="Helical" evidence="1">
    <location>
        <begin position="124"/>
        <end position="142"/>
    </location>
</feature>
<keyword evidence="3" id="KW-1185">Reference proteome</keyword>
<reference evidence="2 3" key="1">
    <citation type="submission" date="2020-01" db="EMBL/GenBank/DDBJ databases">
        <title>Genome sequence of Desulfovibrio aerotolerans DSM 16695(T).</title>
        <authorList>
            <person name="Karnachuk O."/>
            <person name="Avakyan M."/>
            <person name="Mardanov A."/>
            <person name="Kadnikov V."/>
            <person name="Ravin N."/>
        </authorList>
    </citation>
    <scope>NUCLEOTIDE SEQUENCE [LARGE SCALE GENOMIC DNA]</scope>
    <source>
        <strain evidence="2 3">DSM 16695</strain>
    </source>
</reference>
<evidence type="ECO:0000313" key="2">
    <source>
        <dbReference type="EMBL" id="MYL83592.1"/>
    </source>
</evidence>
<dbReference type="OrthoDB" id="9809910at2"/>
<dbReference type="PIRSF" id="PIRSF038991">
    <property type="entry name" value="Protein_AbrB"/>
    <property type="match status" value="1"/>
</dbReference>
<accession>A0A7C9MPD2</accession>
<dbReference type="PANTHER" id="PTHR38457:SF1">
    <property type="entry name" value="REGULATOR ABRB-RELATED"/>
    <property type="match status" value="1"/>
</dbReference>
<feature type="transmembrane region" description="Helical" evidence="1">
    <location>
        <begin position="162"/>
        <end position="185"/>
    </location>
</feature>
<feature type="transmembrane region" description="Helical" evidence="1">
    <location>
        <begin position="31"/>
        <end position="49"/>
    </location>
</feature>
<feature type="transmembrane region" description="Helical" evidence="1">
    <location>
        <begin position="269"/>
        <end position="290"/>
    </location>
</feature>
<gene>
    <name evidence="2" type="ORF">GTA51_10695</name>
</gene>